<evidence type="ECO:0000313" key="2">
    <source>
        <dbReference type="EMBL" id="SFG68893.1"/>
    </source>
</evidence>
<gene>
    <name evidence="2" type="ORF">SAMN05660649_02362</name>
</gene>
<dbReference type="Proteomes" id="UP000199337">
    <property type="component" value="Unassembled WGS sequence"/>
</dbReference>
<dbReference type="AlphaFoldDB" id="A0A1I2TVV3"/>
<protein>
    <submittedName>
        <fullName evidence="2">Uncharacterized protein</fullName>
    </submittedName>
</protein>
<evidence type="ECO:0000313" key="3">
    <source>
        <dbReference type="Proteomes" id="UP000199337"/>
    </source>
</evidence>
<name>A0A1I2TVV3_9FIRM</name>
<keyword evidence="1" id="KW-0472">Membrane</keyword>
<reference evidence="3" key="1">
    <citation type="submission" date="2016-10" db="EMBL/GenBank/DDBJ databases">
        <authorList>
            <person name="Varghese N."/>
            <person name="Submissions S."/>
        </authorList>
    </citation>
    <scope>NUCLEOTIDE SEQUENCE [LARGE SCALE GENOMIC DNA]</scope>
    <source>
        <strain evidence="3">DSM 17038</strain>
    </source>
</reference>
<dbReference type="EMBL" id="FOOX01000008">
    <property type="protein sequence ID" value="SFG68893.1"/>
    <property type="molecule type" value="Genomic_DNA"/>
</dbReference>
<sequence length="71" mass="8256">MTQCRAKTLFTMEKDGATRVQINAPQFRLYLREERGRTGLISRVRDNEPVPLSLLLFLCFGFLILFFSIIC</sequence>
<feature type="transmembrane region" description="Helical" evidence="1">
    <location>
        <begin position="50"/>
        <end position="70"/>
    </location>
</feature>
<organism evidence="2 3">
    <name type="scientific">Desulfotruncus arcticus DSM 17038</name>
    <dbReference type="NCBI Taxonomy" id="1121424"/>
    <lineage>
        <taxon>Bacteria</taxon>
        <taxon>Bacillati</taxon>
        <taxon>Bacillota</taxon>
        <taxon>Clostridia</taxon>
        <taxon>Eubacteriales</taxon>
        <taxon>Desulfallaceae</taxon>
        <taxon>Desulfotruncus</taxon>
    </lineage>
</organism>
<keyword evidence="3" id="KW-1185">Reference proteome</keyword>
<keyword evidence="1" id="KW-1133">Transmembrane helix</keyword>
<evidence type="ECO:0000256" key="1">
    <source>
        <dbReference type="SAM" id="Phobius"/>
    </source>
</evidence>
<accession>A0A1I2TVV3</accession>
<proteinExistence type="predicted"/>
<keyword evidence="1" id="KW-0812">Transmembrane</keyword>